<proteinExistence type="predicted"/>
<sequence>MARSKVSTMIQTTNKTLERLDKWYHRGIKQKAGDSQRQEYMEATRPMRSLSEKNAPSLAIGDFQSNMLEKTFGVREGPRGCPILDISRNEMICIPIPLEPVLDNFERATRRSNQNETIMRSRLDIMLYLTLANEQRSAFYGHDLITPAVAQHMDEVSWAPEKHISQNVTYNNACRNLNGVMDYTLWWGIADDLETNLVVVEAKAKDAASLSRAQALVSMAMIHAARKRAGKRDCRVFGIGTDSYDFWFLAIDNNSVWTSHYIRWYTSADKREIISRIGKIIREAAALVPTSNRSSLETAASVRSKTGLIISDHEMEDVNEEE</sequence>
<organism evidence="1 2">
    <name type="scientific">Aspergillus pseudoustus</name>
    <dbReference type="NCBI Taxonomy" id="1810923"/>
    <lineage>
        <taxon>Eukaryota</taxon>
        <taxon>Fungi</taxon>
        <taxon>Dikarya</taxon>
        <taxon>Ascomycota</taxon>
        <taxon>Pezizomycotina</taxon>
        <taxon>Eurotiomycetes</taxon>
        <taxon>Eurotiomycetidae</taxon>
        <taxon>Eurotiales</taxon>
        <taxon>Aspergillaceae</taxon>
        <taxon>Aspergillus</taxon>
        <taxon>Aspergillus subgen. Nidulantes</taxon>
    </lineage>
</organism>
<comment type="caution">
    <text evidence="1">The sequence shown here is derived from an EMBL/GenBank/DDBJ whole genome shotgun (WGS) entry which is preliminary data.</text>
</comment>
<evidence type="ECO:0000313" key="1">
    <source>
        <dbReference type="EMBL" id="KAL2845263.1"/>
    </source>
</evidence>
<keyword evidence="2" id="KW-1185">Reference proteome</keyword>
<dbReference type="EMBL" id="JBFXLU010000073">
    <property type="protein sequence ID" value="KAL2845263.1"/>
    <property type="molecule type" value="Genomic_DNA"/>
</dbReference>
<protein>
    <submittedName>
        <fullName evidence="1">Uncharacterized protein</fullName>
    </submittedName>
</protein>
<evidence type="ECO:0000313" key="2">
    <source>
        <dbReference type="Proteomes" id="UP001610446"/>
    </source>
</evidence>
<name>A0ABR4K265_9EURO</name>
<accession>A0ABR4K265</accession>
<gene>
    <name evidence="1" type="ORF">BJY01DRAFT_247739</name>
</gene>
<dbReference type="Proteomes" id="UP001610446">
    <property type="component" value="Unassembled WGS sequence"/>
</dbReference>
<reference evidence="1 2" key="1">
    <citation type="submission" date="2024-07" db="EMBL/GenBank/DDBJ databases">
        <title>Section-level genome sequencing and comparative genomics of Aspergillus sections Usti and Cavernicolus.</title>
        <authorList>
            <consortium name="Lawrence Berkeley National Laboratory"/>
            <person name="Nybo J.L."/>
            <person name="Vesth T.C."/>
            <person name="Theobald S."/>
            <person name="Frisvad J.C."/>
            <person name="Larsen T.O."/>
            <person name="Kjaerboelling I."/>
            <person name="Rothschild-Mancinelli K."/>
            <person name="Lyhne E.K."/>
            <person name="Kogle M.E."/>
            <person name="Barry K."/>
            <person name="Clum A."/>
            <person name="Na H."/>
            <person name="Ledsgaard L."/>
            <person name="Lin J."/>
            <person name="Lipzen A."/>
            <person name="Kuo A."/>
            <person name="Riley R."/>
            <person name="Mondo S."/>
            <person name="Labutti K."/>
            <person name="Haridas S."/>
            <person name="Pangalinan J."/>
            <person name="Salamov A.A."/>
            <person name="Simmons B.A."/>
            <person name="Magnuson J.K."/>
            <person name="Chen J."/>
            <person name="Drula E."/>
            <person name="Henrissat B."/>
            <person name="Wiebenga A."/>
            <person name="Lubbers R.J."/>
            <person name="Gomes A.C."/>
            <person name="Makela M.R."/>
            <person name="Stajich J."/>
            <person name="Grigoriev I.V."/>
            <person name="Mortensen U.H."/>
            <person name="De Vries R.P."/>
            <person name="Baker S.E."/>
            <person name="Andersen M.R."/>
        </authorList>
    </citation>
    <scope>NUCLEOTIDE SEQUENCE [LARGE SCALE GENOMIC DNA]</scope>
    <source>
        <strain evidence="1 2">CBS 123904</strain>
    </source>
</reference>